<organism evidence="2 3">
    <name type="scientific">Algimonas arctica</name>
    <dbReference type="NCBI Taxonomy" id="1479486"/>
    <lineage>
        <taxon>Bacteria</taxon>
        <taxon>Pseudomonadati</taxon>
        <taxon>Pseudomonadota</taxon>
        <taxon>Alphaproteobacteria</taxon>
        <taxon>Maricaulales</taxon>
        <taxon>Robiginitomaculaceae</taxon>
        <taxon>Algimonas</taxon>
    </lineage>
</organism>
<gene>
    <name evidence="2" type="ORF">GCM10009069_00490</name>
</gene>
<dbReference type="Pfam" id="PF13467">
    <property type="entry name" value="RHH_4"/>
    <property type="match status" value="1"/>
</dbReference>
<feature type="domain" description="Ribbon-helix-helix" evidence="1">
    <location>
        <begin position="2"/>
        <end position="66"/>
    </location>
</feature>
<dbReference type="Gene3D" id="1.10.3990.20">
    <property type="entry name" value="protein bp1543"/>
    <property type="match status" value="1"/>
</dbReference>
<dbReference type="AlphaFoldDB" id="A0A8J3CJ97"/>
<name>A0A8J3CJ97_9PROT</name>
<reference evidence="2" key="2">
    <citation type="submission" date="2020-09" db="EMBL/GenBank/DDBJ databases">
        <authorList>
            <person name="Sun Q."/>
            <person name="Kim S."/>
        </authorList>
    </citation>
    <scope>NUCLEOTIDE SEQUENCE</scope>
    <source>
        <strain evidence="2">KCTC 32513</strain>
    </source>
</reference>
<dbReference type="InterPro" id="IPR027373">
    <property type="entry name" value="RHH_dom"/>
</dbReference>
<dbReference type="EMBL" id="BMZH01000001">
    <property type="protein sequence ID" value="GHA81399.1"/>
    <property type="molecule type" value="Genomic_DNA"/>
</dbReference>
<proteinExistence type="predicted"/>
<reference evidence="2" key="1">
    <citation type="journal article" date="2014" name="Int. J. Syst. Evol. Microbiol.">
        <title>Complete genome sequence of Corynebacterium casei LMG S-19264T (=DSM 44701T), isolated from a smear-ripened cheese.</title>
        <authorList>
            <consortium name="US DOE Joint Genome Institute (JGI-PGF)"/>
            <person name="Walter F."/>
            <person name="Albersmeier A."/>
            <person name="Kalinowski J."/>
            <person name="Ruckert C."/>
        </authorList>
    </citation>
    <scope>NUCLEOTIDE SEQUENCE</scope>
    <source>
        <strain evidence="2">KCTC 32513</strain>
    </source>
</reference>
<dbReference type="Proteomes" id="UP000634004">
    <property type="component" value="Unassembled WGS sequence"/>
</dbReference>
<keyword evidence="3" id="KW-1185">Reference proteome</keyword>
<evidence type="ECO:0000259" key="1">
    <source>
        <dbReference type="Pfam" id="PF13467"/>
    </source>
</evidence>
<comment type="caution">
    <text evidence="2">The sequence shown here is derived from an EMBL/GenBank/DDBJ whole genome shotgun (WGS) entry which is preliminary data.</text>
</comment>
<protein>
    <submittedName>
        <fullName evidence="2">Aryl-sulfate sulfotransferase</fullName>
    </submittedName>
</protein>
<accession>A0A8J3CJ97</accession>
<evidence type="ECO:0000313" key="2">
    <source>
        <dbReference type="EMBL" id="GHA81399.1"/>
    </source>
</evidence>
<evidence type="ECO:0000313" key="3">
    <source>
        <dbReference type="Proteomes" id="UP000634004"/>
    </source>
</evidence>
<dbReference type="RefSeq" id="WP_189494178.1">
    <property type="nucleotide sequence ID" value="NZ_BMZH01000001.1"/>
</dbReference>
<sequence length="74" mass="8429">MKKRSVSIHGHATSVALESEFWDELDRAAKTESLSMSGLIRQLDDKRLLEAPEQGLASYIRVWTLARVRSDQSR</sequence>
<dbReference type="InterPro" id="IPR038268">
    <property type="entry name" value="RHH_sf"/>
</dbReference>